<evidence type="ECO:0000259" key="2">
    <source>
        <dbReference type="Pfam" id="PF13360"/>
    </source>
</evidence>
<name>A0A382HXD4_9ZZZZ</name>
<dbReference type="AlphaFoldDB" id="A0A382HXD4"/>
<accession>A0A382HXD4</accession>
<gene>
    <name evidence="3" type="ORF">METZ01_LOCUS244673</name>
</gene>
<feature type="non-terminal residue" evidence="3">
    <location>
        <position position="184"/>
    </location>
</feature>
<dbReference type="Gene3D" id="2.130.10.10">
    <property type="entry name" value="YVTN repeat-like/Quinoprotein amine dehydrogenase"/>
    <property type="match status" value="1"/>
</dbReference>
<reference evidence="3" key="1">
    <citation type="submission" date="2018-05" db="EMBL/GenBank/DDBJ databases">
        <authorList>
            <person name="Lanie J.A."/>
            <person name="Ng W.-L."/>
            <person name="Kazmierczak K.M."/>
            <person name="Andrzejewski T.M."/>
            <person name="Davidsen T.M."/>
            <person name="Wayne K.J."/>
            <person name="Tettelin H."/>
            <person name="Glass J.I."/>
            <person name="Rusch D."/>
            <person name="Podicherti R."/>
            <person name="Tsui H.-C.T."/>
            <person name="Winkler M.E."/>
        </authorList>
    </citation>
    <scope>NUCLEOTIDE SEQUENCE</scope>
</reference>
<keyword evidence="1" id="KW-0472">Membrane</keyword>
<dbReference type="Pfam" id="PF13360">
    <property type="entry name" value="PQQ_2"/>
    <property type="match status" value="1"/>
</dbReference>
<keyword evidence="1" id="KW-1133">Transmembrane helix</keyword>
<dbReference type="EMBL" id="UINC01063805">
    <property type="protein sequence ID" value="SVB91819.1"/>
    <property type="molecule type" value="Genomic_DNA"/>
</dbReference>
<sequence>MNDAALQYAQARNAITCRWCGAESQTAGQPCQQCNHYIVDLPPWAEQLPSQQKWLNRKRVIRFGIIATVLTFLIWLNYPFMPDPAIILFKRPTTDLSSASQPGQWSMIGWNSQKTRYLPDVTNQPKGEVLWSRHLGTNTLSSPTVADGVIYMGAHFRVIALEADTGDLIWERDATGPVHSSPAV</sequence>
<evidence type="ECO:0000313" key="3">
    <source>
        <dbReference type="EMBL" id="SVB91819.1"/>
    </source>
</evidence>
<dbReference type="InterPro" id="IPR002372">
    <property type="entry name" value="PQQ_rpt_dom"/>
</dbReference>
<dbReference type="SUPFAM" id="SSF50998">
    <property type="entry name" value="Quinoprotein alcohol dehydrogenase-like"/>
    <property type="match status" value="1"/>
</dbReference>
<keyword evidence="1" id="KW-0812">Transmembrane</keyword>
<protein>
    <recommendedName>
        <fullName evidence="2">Pyrrolo-quinoline quinone repeat domain-containing protein</fullName>
    </recommendedName>
</protein>
<organism evidence="3">
    <name type="scientific">marine metagenome</name>
    <dbReference type="NCBI Taxonomy" id="408172"/>
    <lineage>
        <taxon>unclassified sequences</taxon>
        <taxon>metagenomes</taxon>
        <taxon>ecological metagenomes</taxon>
    </lineage>
</organism>
<feature type="transmembrane region" description="Helical" evidence="1">
    <location>
        <begin position="60"/>
        <end position="78"/>
    </location>
</feature>
<dbReference type="InterPro" id="IPR015943">
    <property type="entry name" value="WD40/YVTN_repeat-like_dom_sf"/>
</dbReference>
<evidence type="ECO:0000256" key="1">
    <source>
        <dbReference type="SAM" id="Phobius"/>
    </source>
</evidence>
<feature type="domain" description="Pyrrolo-quinoline quinone repeat" evidence="2">
    <location>
        <begin position="123"/>
        <end position="184"/>
    </location>
</feature>
<proteinExistence type="predicted"/>
<dbReference type="InterPro" id="IPR011047">
    <property type="entry name" value="Quinoprotein_ADH-like_sf"/>
</dbReference>